<dbReference type="AlphaFoldDB" id="T0YU40"/>
<dbReference type="Gene3D" id="1.20.120.550">
    <property type="entry name" value="Membrane associated eicosanoid/glutathione metabolism-like domain"/>
    <property type="match status" value="1"/>
</dbReference>
<dbReference type="EMBL" id="AUZZ01008936">
    <property type="protein sequence ID" value="EQD35412.1"/>
    <property type="molecule type" value="Genomic_DNA"/>
</dbReference>
<dbReference type="InterPro" id="IPR023352">
    <property type="entry name" value="MAPEG-like_dom_sf"/>
</dbReference>
<dbReference type="InterPro" id="IPR001129">
    <property type="entry name" value="Membr-assoc_MAPEG"/>
</dbReference>
<evidence type="ECO:0000256" key="4">
    <source>
        <dbReference type="ARBA" id="ARBA00023136"/>
    </source>
</evidence>
<evidence type="ECO:0000256" key="3">
    <source>
        <dbReference type="ARBA" id="ARBA00022989"/>
    </source>
</evidence>
<dbReference type="GO" id="GO:0006691">
    <property type="term" value="P:leukotriene metabolic process"/>
    <property type="evidence" value="ECO:0007669"/>
    <property type="project" value="UniProtKB-ARBA"/>
</dbReference>
<evidence type="ECO:0000313" key="6">
    <source>
        <dbReference type="EMBL" id="EQD35412.1"/>
    </source>
</evidence>
<keyword evidence="6" id="KW-0808">Transferase</keyword>
<feature type="transmembrane region" description="Helical" evidence="5">
    <location>
        <begin position="68"/>
        <end position="95"/>
    </location>
</feature>
<gene>
    <name evidence="6" type="ORF">B2A_12390</name>
</gene>
<sequence length="139" mass="15071">MLRTIPPDDRTMLLPALIVALVVLLLLVSSILVGRARGLYGIEAPATTGHPDFERAFRAQMNTQEAALMFLPTLALVAWLGQPLLASIFGAIWLLARAWYLAAYLRDASKRGPAFTLGALMQVALLVQVFVALARAALM</sequence>
<dbReference type="Pfam" id="PF01124">
    <property type="entry name" value="MAPEG"/>
    <property type="match status" value="1"/>
</dbReference>
<dbReference type="PANTHER" id="PTHR10250">
    <property type="entry name" value="MICROSOMAL GLUTATHIONE S-TRANSFERASE"/>
    <property type="match status" value="1"/>
</dbReference>
<protein>
    <submittedName>
        <fullName evidence="6">Membrane-associated, eicosanoid and glutathione metabolism (MAPEG)</fullName>
        <ecNumber evidence="6">2.5.1.18</ecNumber>
    </submittedName>
</protein>
<evidence type="ECO:0000256" key="5">
    <source>
        <dbReference type="SAM" id="Phobius"/>
    </source>
</evidence>
<accession>T0YU40</accession>
<reference evidence="6" key="2">
    <citation type="journal article" date="2014" name="ISME J.">
        <title>Microbial stratification in low pH oxic and suboxic macroscopic growths along an acid mine drainage.</title>
        <authorList>
            <person name="Mendez-Garcia C."/>
            <person name="Mesa V."/>
            <person name="Sprenger R.R."/>
            <person name="Richter M."/>
            <person name="Diez M.S."/>
            <person name="Solano J."/>
            <person name="Bargiela R."/>
            <person name="Golyshina O.V."/>
            <person name="Manteca A."/>
            <person name="Ramos J.L."/>
            <person name="Gallego J.R."/>
            <person name="Llorente I."/>
            <person name="Martins Dos Santos V.A."/>
            <person name="Jensen O.N."/>
            <person name="Pelaez A.I."/>
            <person name="Sanchez J."/>
            <person name="Ferrer M."/>
        </authorList>
    </citation>
    <scope>NUCLEOTIDE SEQUENCE</scope>
</reference>
<comment type="subcellular location">
    <subcellularLocation>
        <location evidence="1">Membrane</location>
        <topology evidence="1">Multi-pass membrane protein</topology>
    </subcellularLocation>
</comment>
<evidence type="ECO:0000256" key="2">
    <source>
        <dbReference type="ARBA" id="ARBA00022692"/>
    </source>
</evidence>
<comment type="caution">
    <text evidence="6">The sequence shown here is derived from an EMBL/GenBank/DDBJ whole genome shotgun (WGS) entry which is preliminary data.</text>
</comment>
<dbReference type="GO" id="GO:0004364">
    <property type="term" value="F:glutathione transferase activity"/>
    <property type="evidence" value="ECO:0007669"/>
    <property type="project" value="UniProtKB-EC"/>
</dbReference>
<keyword evidence="4 5" id="KW-0472">Membrane</keyword>
<dbReference type="PANTHER" id="PTHR10250:SF15">
    <property type="entry name" value="MICROSOMAL GLUTATHIONE S-TRANSFERASE-RELATED"/>
    <property type="match status" value="1"/>
</dbReference>
<evidence type="ECO:0000256" key="1">
    <source>
        <dbReference type="ARBA" id="ARBA00004141"/>
    </source>
</evidence>
<keyword evidence="3 5" id="KW-1133">Transmembrane helix</keyword>
<dbReference type="GO" id="GO:0004602">
    <property type="term" value="F:glutathione peroxidase activity"/>
    <property type="evidence" value="ECO:0007669"/>
    <property type="project" value="TreeGrafter"/>
</dbReference>
<proteinExistence type="predicted"/>
<reference evidence="6" key="1">
    <citation type="submission" date="2013-08" db="EMBL/GenBank/DDBJ databases">
        <authorList>
            <person name="Mendez C."/>
            <person name="Richter M."/>
            <person name="Ferrer M."/>
            <person name="Sanchez J."/>
        </authorList>
    </citation>
    <scope>NUCLEOTIDE SEQUENCE</scope>
</reference>
<dbReference type="GO" id="GO:0016020">
    <property type="term" value="C:membrane"/>
    <property type="evidence" value="ECO:0007669"/>
    <property type="project" value="UniProtKB-SubCell"/>
</dbReference>
<feature type="transmembrane region" description="Helical" evidence="5">
    <location>
        <begin position="115"/>
        <end position="138"/>
    </location>
</feature>
<keyword evidence="2 5" id="KW-0812">Transmembrane</keyword>
<organism evidence="6">
    <name type="scientific">mine drainage metagenome</name>
    <dbReference type="NCBI Taxonomy" id="410659"/>
    <lineage>
        <taxon>unclassified sequences</taxon>
        <taxon>metagenomes</taxon>
        <taxon>ecological metagenomes</taxon>
    </lineage>
</organism>
<dbReference type="InterPro" id="IPR050997">
    <property type="entry name" value="MAPEG"/>
</dbReference>
<feature type="transmembrane region" description="Helical" evidence="5">
    <location>
        <begin position="12"/>
        <end position="33"/>
    </location>
</feature>
<name>T0YU40_9ZZZZ</name>
<dbReference type="SUPFAM" id="SSF161084">
    <property type="entry name" value="MAPEG domain-like"/>
    <property type="match status" value="1"/>
</dbReference>
<dbReference type="EC" id="2.5.1.18" evidence="6"/>